<dbReference type="Gene3D" id="3.40.50.620">
    <property type="entry name" value="HUPs"/>
    <property type="match status" value="1"/>
</dbReference>
<dbReference type="FunFam" id="3.40.50.620:FF:000013">
    <property type="entry name" value="Pantothenate synthetase"/>
    <property type="match status" value="1"/>
</dbReference>
<dbReference type="GO" id="GO:0004592">
    <property type="term" value="F:pantoate-beta-alanine ligase activity"/>
    <property type="evidence" value="ECO:0007669"/>
    <property type="project" value="UniProtKB-EC"/>
</dbReference>
<dbReference type="HAMAP" id="MF_00158">
    <property type="entry name" value="PanC"/>
    <property type="match status" value="1"/>
</dbReference>
<evidence type="ECO:0000256" key="3">
    <source>
        <dbReference type="ARBA" id="ARBA00012219"/>
    </source>
</evidence>
<dbReference type="Gene3D" id="3.30.1300.10">
    <property type="entry name" value="Pantoate-beta-alanine ligase, C-terminal domain"/>
    <property type="match status" value="1"/>
</dbReference>
<comment type="catalytic activity">
    <reaction evidence="11">
        <text>(R)-pantoate + beta-alanine + ATP = (R)-pantothenate + AMP + diphosphate + H(+)</text>
        <dbReference type="Rhea" id="RHEA:10912"/>
        <dbReference type="ChEBI" id="CHEBI:15378"/>
        <dbReference type="ChEBI" id="CHEBI:15980"/>
        <dbReference type="ChEBI" id="CHEBI:29032"/>
        <dbReference type="ChEBI" id="CHEBI:30616"/>
        <dbReference type="ChEBI" id="CHEBI:33019"/>
        <dbReference type="ChEBI" id="CHEBI:57966"/>
        <dbReference type="ChEBI" id="CHEBI:456215"/>
        <dbReference type="EC" id="6.3.2.1"/>
    </reaction>
</comment>
<dbReference type="AlphaFoldDB" id="A0A1Y1X897"/>
<evidence type="ECO:0000256" key="5">
    <source>
        <dbReference type="ARBA" id="ARBA00022598"/>
    </source>
</evidence>
<evidence type="ECO:0000256" key="7">
    <source>
        <dbReference type="ARBA" id="ARBA00022741"/>
    </source>
</evidence>
<dbReference type="PANTHER" id="PTHR21299:SF1">
    <property type="entry name" value="PANTOATE--BETA-ALANINE LIGASE"/>
    <property type="match status" value="1"/>
</dbReference>
<evidence type="ECO:0000256" key="2">
    <source>
        <dbReference type="ARBA" id="ARBA00009256"/>
    </source>
</evidence>
<evidence type="ECO:0000256" key="6">
    <source>
        <dbReference type="ARBA" id="ARBA00022655"/>
    </source>
</evidence>
<keyword evidence="6" id="KW-0566">Pantothenate biosynthesis</keyword>
<dbReference type="InterPro" id="IPR004821">
    <property type="entry name" value="Cyt_trans-like"/>
</dbReference>
<comment type="similarity">
    <text evidence="2">Belongs to the pantothenate synthetase family.</text>
</comment>
<dbReference type="Proteomes" id="UP000193944">
    <property type="component" value="Unassembled WGS sequence"/>
</dbReference>
<evidence type="ECO:0000256" key="11">
    <source>
        <dbReference type="ARBA" id="ARBA00048258"/>
    </source>
</evidence>
<evidence type="ECO:0000256" key="4">
    <source>
        <dbReference type="ARBA" id="ARBA00015647"/>
    </source>
</evidence>
<comment type="pathway">
    <text evidence="1">Cofactor biosynthesis; (R)-pantothenate biosynthesis; (R)-pantothenate from (R)-pantoate and beta-alanine: step 1/1.</text>
</comment>
<dbReference type="NCBIfam" id="TIGR00018">
    <property type="entry name" value="panC"/>
    <property type="match status" value="1"/>
</dbReference>
<gene>
    <name evidence="12" type="ORF">BCR32DRAFT_232339</name>
</gene>
<dbReference type="EC" id="6.3.2.1" evidence="3"/>
<reference evidence="12 13" key="2">
    <citation type="submission" date="2016-08" db="EMBL/GenBank/DDBJ databases">
        <title>Pervasive Adenine N6-methylation of Active Genes in Fungi.</title>
        <authorList>
            <consortium name="DOE Joint Genome Institute"/>
            <person name="Mondo S.J."/>
            <person name="Dannebaum R.O."/>
            <person name="Kuo R.C."/>
            <person name="Labutti K."/>
            <person name="Haridas S."/>
            <person name="Kuo A."/>
            <person name="Salamov A."/>
            <person name="Ahrendt S.R."/>
            <person name="Lipzen A."/>
            <person name="Sullivan W."/>
            <person name="Andreopoulos W.B."/>
            <person name="Clum A."/>
            <person name="Lindquist E."/>
            <person name="Daum C."/>
            <person name="Ramamoorthy G.K."/>
            <person name="Gryganskyi A."/>
            <person name="Culley D."/>
            <person name="Magnuson J.K."/>
            <person name="James T.Y."/>
            <person name="O'Malley M.A."/>
            <person name="Stajich J.E."/>
            <person name="Spatafora J.W."/>
            <person name="Visel A."/>
            <person name="Grigoriev I.V."/>
        </authorList>
    </citation>
    <scope>NUCLEOTIDE SEQUENCE [LARGE SCALE GENOMIC DNA]</scope>
    <source>
        <strain evidence="12 13">S4</strain>
    </source>
</reference>
<keyword evidence="5 12" id="KW-0436">Ligase</keyword>
<dbReference type="InterPro" id="IPR014729">
    <property type="entry name" value="Rossmann-like_a/b/a_fold"/>
</dbReference>
<dbReference type="EMBL" id="MCFG01000107">
    <property type="protein sequence ID" value="ORX81928.1"/>
    <property type="molecule type" value="Genomic_DNA"/>
</dbReference>
<accession>A0A1Y1X897</accession>
<reference evidence="12 13" key="1">
    <citation type="submission" date="2016-08" db="EMBL/GenBank/DDBJ databases">
        <title>A Parts List for Fungal Cellulosomes Revealed by Comparative Genomics.</title>
        <authorList>
            <consortium name="DOE Joint Genome Institute"/>
            <person name="Haitjema C.H."/>
            <person name="Gilmore S.P."/>
            <person name="Henske J.K."/>
            <person name="Solomon K.V."/>
            <person name="De Groot R."/>
            <person name="Kuo A."/>
            <person name="Mondo S.J."/>
            <person name="Salamov A.A."/>
            <person name="Labutti K."/>
            <person name="Zhao Z."/>
            <person name="Chiniquy J."/>
            <person name="Barry K."/>
            <person name="Brewer H.M."/>
            <person name="Purvine S.O."/>
            <person name="Wright A.T."/>
            <person name="Boxma B."/>
            <person name="Van Alen T."/>
            <person name="Hackstein J.H."/>
            <person name="Baker S.E."/>
            <person name="Grigoriev I.V."/>
            <person name="O'Malley M.A."/>
        </authorList>
    </citation>
    <scope>NUCLEOTIDE SEQUENCE [LARGE SCALE GENOMIC DNA]</scope>
    <source>
        <strain evidence="12 13">S4</strain>
    </source>
</reference>
<protein>
    <recommendedName>
        <fullName evidence="4">Pantoate--beta-alanine ligase</fullName>
        <ecNumber evidence="3">6.3.2.1</ecNumber>
    </recommendedName>
    <alternativeName>
        <fullName evidence="10">Pantoate-activating enzyme</fullName>
    </alternativeName>
    <alternativeName>
        <fullName evidence="9">Pantothenate synthetase</fullName>
    </alternativeName>
</protein>
<organism evidence="12 13">
    <name type="scientific">Anaeromyces robustus</name>
    <dbReference type="NCBI Taxonomy" id="1754192"/>
    <lineage>
        <taxon>Eukaryota</taxon>
        <taxon>Fungi</taxon>
        <taxon>Fungi incertae sedis</taxon>
        <taxon>Chytridiomycota</taxon>
        <taxon>Chytridiomycota incertae sedis</taxon>
        <taxon>Neocallimastigomycetes</taxon>
        <taxon>Neocallimastigales</taxon>
        <taxon>Neocallimastigaceae</taxon>
        <taxon>Anaeromyces</taxon>
    </lineage>
</organism>
<dbReference type="InterPro" id="IPR042176">
    <property type="entry name" value="Pantoate_ligase_C"/>
</dbReference>
<dbReference type="NCBIfam" id="TIGR00125">
    <property type="entry name" value="cyt_tran_rel"/>
    <property type="match status" value="1"/>
</dbReference>
<keyword evidence="7" id="KW-0547">Nucleotide-binding</keyword>
<sequence length="292" mass="32977">MQVFHEISEYKKTWAQWKKDGETIGFVPTMGCLHDGHMSLVKAAKKQCTKVVVSVFVNPSQFSPDEDYDAYPRTVDNDIELLKKNGVDAAFVPSVNTMYPSGITMDVEKQEGAFVEVLGVSHQMEGKFRPHFFRGVCTVVSKLFNIVQPDKAFFGQKDIQQTVVLRRMVRDLFMPLEIVIVPIYRQEDGLAMSSRNRYLSEEQRKTSCVFSQALLKAKELFDQGVRDRESIIKVATDIIEANKNVRLEYLSLAHPTTLEELDTIGEDGAILSGAMYVGTTRLIDNVTLGFSF</sequence>
<dbReference type="SUPFAM" id="SSF52374">
    <property type="entry name" value="Nucleotidylyl transferase"/>
    <property type="match status" value="1"/>
</dbReference>
<evidence type="ECO:0000256" key="9">
    <source>
        <dbReference type="ARBA" id="ARBA00029902"/>
    </source>
</evidence>
<evidence type="ECO:0000256" key="10">
    <source>
        <dbReference type="ARBA" id="ARBA00032806"/>
    </source>
</evidence>
<dbReference type="Pfam" id="PF02569">
    <property type="entry name" value="Pantoate_ligase"/>
    <property type="match status" value="1"/>
</dbReference>
<evidence type="ECO:0000256" key="1">
    <source>
        <dbReference type="ARBA" id="ARBA00004990"/>
    </source>
</evidence>
<dbReference type="GO" id="GO:0005524">
    <property type="term" value="F:ATP binding"/>
    <property type="evidence" value="ECO:0007669"/>
    <property type="project" value="UniProtKB-KW"/>
</dbReference>
<evidence type="ECO:0000313" key="12">
    <source>
        <dbReference type="EMBL" id="ORX81928.1"/>
    </source>
</evidence>
<dbReference type="InterPro" id="IPR003721">
    <property type="entry name" value="Pantoate_ligase"/>
</dbReference>
<dbReference type="GO" id="GO:0015940">
    <property type="term" value="P:pantothenate biosynthetic process"/>
    <property type="evidence" value="ECO:0007669"/>
    <property type="project" value="UniProtKB-UniPathway"/>
</dbReference>
<keyword evidence="13" id="KW-1185">Reference proteome</keyword>
<evidence type="ECO:0000256" key="8">
    <source>
        <dbReference type="ARBA" id="ARBA00022840"/>
    </source>
</evidence>
<dbReference type="CDD" id="cd00560">
    <property type="entry name" value="PanC"/>
    <property type="match status" value="1"/>
</dbReference>
<evidence type="ECO:0000313" key="13">
    <source>
        <dbReference type="Proteomes" id="UP000193944"/>
    </source>
</evidence>
<keyword evidence="8" id="KW-0067">ATP-binding</keyword>
<name>A0A1Y1X897_9FUNG</name>
<dbReference type="STRING" id="1754192.A0A1Y1X897"/>
<dbReference type="UniPathway" id="UPA00028">
    <property type="reaction ID" value="UER00005"/>
</dbReference>
<proteinExistence type="inferred from homology"/>
<dbReference type="PANTHER" id="PTHR21299">
    <property type="entry name" value="CYTIDYLATE KINASE/PANTOATE-BETA-ALANINE LIGASE"/>
    <property type="match status" value="1"/>
</dbReference>
<dbReference type="OrthoDB" id="2020436at2759"/>
<comment type="caution">
    <text evidence="12">The sequence shown here is derived from an EMBL/GenBank/DDBJ whole genome shotgun (WGS) entry which is preliminary data.</text>
</comment>